<keyword evidence="2" id="KW-1185">Reference proteome</keyword>
<evidence type="ECO:0000313" key="1">
    <source>
        <dbReference type="EMBL" id="PTN01668.1"/>
    </source>
</evidence>
<dbReference type="Proteomes" id="UP000243859">
    <property type="component" value="Unassembled WGS sequence"/>
</dbReference>
<gene>
    <name evidence="1" type="ORF">C8N32_11167</name>
</gene>
<dbReference type="PANTHER" id="PTHR45458">
    <property type="entry name" value="SHORT-CHAIN DEHYDROGENASE/REDUCTASE SDR"/>
    <property type="match status" value="1"/>
</dbReference>
<name>A0A2T5BR26_9RHOB</name>
<organism evidence="1 2">
    <name type="scientific">Rhodovulum imhoffii</name>
    <dbReference type="NCBI Taxonomy" id="365340"/>
    <lineage>
        <taxon>Bacteria</taxon>
        <taxon>Pseudomonadati</taxon>
        <taxon>Pseudomonadota</taxon>
        <taxon>Alphaproteobacteria</taxon>
        <taxon>Rhodobacterales</taxon>
        <taxon>Paracoccaceae</taxon>
        <taxon>Rhodovulum</taxon>
    </lineage>
</organism>
<accession>A0A2T5BR26</accession>
<sequence>MTTLITGTSRGIGLQLLKDYAAAGEPVIGTTRSGTGHEVDGAEILPLDVTNLSSFAALVRALSGRRIDLVVCNAGIFPDREERLADGYPPQMWADTFATNVTGVFLTVQNLLTNLQLSDVPKIAILSSQMGSDTRAAGREEFSGCYIYRASKAAVLNLGLNLANDLRHLGIAVGVYHPGWVRTEMGGHNAKIGVEEATAGLRARFSALSMHNTGCFETWDGQTHPY</sequence>
<dbReference type="SUPFAM" id="SSF51735">
    <property type="entry name" value="NAD(P)-binding Rossmann-fold domains"/>
    <property type="match status" value="1"/>
</dbReference>
<comment type="caution">
    <text evidence="1">The sequence shown here is derived from an EMBL/GenBank/DDBJ whole genome shotgun (WGS) entry which is preliminary data.</text>
</comment>
<dbReference type="AlphaFoldDB" id="A0A2T5BR26"/>
<reference evidence="1 2" key="1">
    <citation type="submission" date="2018-04" db="EMBL/GenBank/DDBJ databases">
        <title>Genomic Encyclopedia of Archaeal and Bacterial Type Strains, Phase II (KMG-II): from individual species to whole genera.</title>
        <authorList>
            <person name="Goeker M."/>
        </authorList>
    </citation>
    <scope>NUCLEOTIDE SEQUENCE [LARGE SCALE GENOMIC DNA]</scope>
    <source>
        <strain evidence="1 2">DSM 18064</strain>
    </source>
</reference>
<dbReference type="InterPro" id="IPR052184">
    <property type="entry name" value="SDR_enzymes"/>
</dbReference>
<dbReference type="OrthoDB" id="9785826at2"/>
<proteinExistence type="predicted"/>
<dbReference type="InterPro" id="IPR036291">
    <property type="entry name" value="NAD(P)-bd_dom_sf"/>
</dbReference>
<dbReference type="PANTHER" id="PTHR45458:SF1">
    <property type="entry name" value="SHORT CHAIN DEHYDROGENASE"/>
    <property type="match status" value="1"/>
</dbReference>
<dbReference type="Gene3D" id="3.40.50.720">
    <property type="entry name" value="NAD(P)-binding Rossmann-like Domain"/>
    <property type="match status" value="1"/>
</dbReference>
<protein>
    <submittedName>
        <fullName evidence="1">NADP-dependent 3-hydroxy acid dehydrogenase YdfG</fullName>
    </submittedName>
</protein>
<dbReference type="EMBL" id="QAAA01000011">
    <property type="protein sequence ID" value="PTN01668.1"/>
    <property type="molecule type" value="Genomic_DNA"/>
</dbReference>
<dbReference type="GO" id="GO:0016616">
    <property type="term" value="F:oxidoreductase activity, acting on the CH-OH group of donors, NAD or NADP as acceptor"/>
    <property type="evidence" value="ECO:0007669"/>
    <property type="project" value="TreeGrafter"/>
</dbReference>
<dbReference type="PRINTS" id="PR00081">
    <property type="entry name" value="GDHRDH"/>
</dbReference>
<dbReference type="InterPro" id="IPR002347">
    <property type="entry name" value="SDR_fam"/>
</dbReference>
<dbReference type="Pfam" id="PF00106">
    <property type="entry name" value="adh_short"/>
    <property type="match status" value="1"/>
</dbReference>
<evidence type="ECO:0000313" key="2">
    <source>
        <dbReference type="Proteomes" id="UP000243859"/>
    </source>
</evidence>
<dbReference type="RefSeq" id="WP_107892875.1">
    <property type="nucleotide sequence ID" value="NZ_NHSI01000064.1"/>
</dbReference>